<dbReference type="EMBL" id="JADBEC010000001">
    <property type="protein sequence ID" value="MBE1506547.1"/>
    <property type="molecule type" value="Genomic_DNA"/>
</dbReference>
<dbReference type="Pfam" id="PF18834">
    <property type="entry name" value="LPD22"/>
    <property type="match status" value="1"/>
</dbReference>
<protein>
    <recommendedName>
        <fullName evidence="2">Large polyvalent protein associated domain-containing protein</fullName>
    </recommendedName>
</protein>
<feature type="compositionally biased region" description="Polar residues" evidence="1">
    <location>
        <begin position="208"/>
        <end position="218"/>
    </location>
</feature>
<feature type="region of interest" description="Disordered" evidence="1">
    <location>
        <begin position="1"/>
        <end position="35"/>
    </location>
</feature>
<organism evidence="3 4">
    <name type="scientific">Rhizobium viscosum</name>
    <name type="common">Arthrobacter viscosus</name>
    <dbReference type="NCBI Taxonomy" id="1673"/>
    <lineage>
        <taxon>Bacteria</taxon>
        <taxon>Pseudomonadati</taxon>
        <taxon>Pseudomonadota</taxon>
        <taxon>Alphaproteobacteria</taxon>
        <taxon>Hyphomicrobiales</taxon>
        <taxon>Rhizobiaceae</taxon>
        <taxon>Rhizobium/Agrobacterium group</taxon>
        <taxon>Rhizobium</taxon>
    </lineage>
</organism>
<comment type="caution">
    <text evidence="3">The sequence shown here is derived from an EMBL/GenBank/DDBJ whole genome shotgun (WGS) entry which is preliminary data.</text>
</comment>
<evidence type="ECO:0000313" key="4">
    <source>
        <dbReference type="Proteomes" id="UP000620262"/>
    </source>
</evidence>
<evidence type="ECO:0000313" key="3">
    <source>
        <dbReference type="EMBL" id="MBE1506547.1"/>
    </source>
</evidence>
<keyword evidence="4" id="KW-1185">Reference proteome</keyword>
<feature type="domain" description="Large polyvalent protein associated" evidence="2">
    <location>
        <begin position="25"/>
        <end position="118"/>
    </location>
</feature>
<dbReference type="RefSeq" id="WP_192730237.1">
    <property type="nucleotide sequence ID" value="NZ_BAAAVL010000018.1"/>
</dbReference>
<dbReference type="Proteomes" id="UP000620262">
    <property type="component" value="Unassembled WGS sequence"/>
</dbReference>
<gene>
    <name evidence="3" type="ORF">H4W29_003728</name>
</gene>
<feature type="region of interest" description="Disordered" evidence="1">
    <location>
        <begin position="135"/>
        <end position="249"/>
    </location>
</feature>
<accession>A0ABR9ITM2</accession>
<dbReference type="PANTHER" id="PTHR48125:SF10">
    <property type="entry name" value="OS12G0136300 PROTEIN"/>
    <property type="match status" value="1"/>
</dbReference>
<dbReference type="InterPro" id="IPR040738">
    <property type="entry name" value="LPD22"/>
</dbReference>
<name>A0ABR9ITM2_RHIVS</name>
<sequence>MDITSDYDVWSRKRRQQDAAAADSNIQSSDENPDEVADNLNFAREYADTTGNPAPSLELVKEHRDLLQKRMDEQRNKAMLSTARRTATWYGENPMAVLLAKDDVYNLCSFEEIVQRYGQVPRAFGDVTIPAKEPAAASANPAAPPSPAGPILQPAASPGPIAPSAAPGTPAAENIAPTVQPSPSATQSTPASTQSAAQSTEPAAQTAGSVRSITQPTAPTAVDATPSAELTVPTAGSTSQNPHEVLSADEQAKEELIDEIADALAHPERVPKLRNKIGEQSWFNKGDGITALNAVLAGIATKDDVRSTLDSRYKHKVTAEEAWENTKSAGQSSWELVKALPGGLISFGGVLLEAEGQLQNSYPTPKQRAFLDQMTGAINLTDDEFARFERSIFEQNLIDPMEAHMILRALRSGDMKPEQVRKSFDNPFPEFAQKLEIWGQQLQDYGDNFIPAAPGYENSFGRKIGKAIGMGLPAVLAGYFGGPLAVAALAMLQAAGEGAAEARKKGLPEEKQSEAARQYAWTGSIAALPVAKVLSPALKWLPVGRVLQGVIGGAADESLKQGTQKVMGNDIARRLYDPNRKWSDGVAETMLIATVVGAVNHGAEKGLGFVGGHRNSPTSEQQIAAAAQTRQSLEEISVAAQASKLWQRSRDEFHKFATRMTPNPEARDVLVPAGAFVKAAKAAGINPEDLVDSRALAFARTTGGDVKLSMATYATYFAGSKGDGFIMDNIRPHASGLTFAESQAFREHANAYGSVLNARANPAFSSPIIDLAAERRAYNLAVLRSAIAGHPAETVSHFAMSHSAFSSALARSEGRSLDEYLKLYPQP</sequence>
<feature type="compositionally biased region" description="Low complexity" evidence="1">
    <location>
        <begin position="154"/>
        <end position="207"/>
    </location>
</feature>
<dbReference type="PANTHER" id="PTHR48125">
    <property type="entry name" value="LP07818P1"/>
    <property type="match status" value="1"/>
</dbReference>
<proteinExistence type="predicted"/>
<evidence type="ECO:0000256" key="1">
    <source>
        <dbReference type="SAM" id="MobiDB-lite"/>
    </source>
</evidence>
<evidence type="ECO:0000259" key="2">
    <source>
        <dbReference type="Pfam" id="PF18834"/>
    </source>
</evidence>
<reference evidence="3 4" key="1">
    <citation type="submission" date="2020-10" db="EMBL/GenBank/DDBJ databases">
        <title>Sequencing the genomes of 1000 actinobacteria strains.</title>
        <authorList>
            <person name="Klenk H.-P."/>
        </authorList>
    </citation>
    <scope>NUCLEOTIDE SEQUENCE [LARGE SCALE GENOMIC DNA]</scope>
    <source>
        <strain evidence="3 4">DSM 7307</strain>
    </source>
</reference>